<evidence type="ECO:0000256" key="2">
    <source>
        <dbReference type="ARBA" id="ARBA00022801"/>
    </source>
</evidence>
<evidence type="ECO:0000313" key="4">
    <source>
        <dbReference type="Proteomes" id="UP001221217"/>
    </source>
</evidence>
<gene>
    <name evidence="3" type="ORF">PQJ61_12005</name>
</gene>
<organism evidence="3 4">
    <name type="scientific">Candidatus Thalassospirochaeta sargassi</name>
    <dbReference type="NCBI Taxonomy" id="3119039"/>
    <lineage>
        <taxon>Bacteria</taxon>
        <taxon>Pseudomonadati</taxon>
        <taxon>Spirochaetota</taxon>
        <taxon>Spirochaetia</taxon>
        <taxon>Spirochaetales</taxon>
        <taxon>Spirochaetaceae</taxon>
        <taxon>Candidatus Thalassospirochaeta</taxon>
    </lineage>
</organism>
<keyword evidence="3" id="KW-0255">Endonuclease</keyword>
<dbReference type="Proteomes" id="UP001221217">
    <property type="component" value="Unassembled WGS sequence"/>
</dbReference>
<sequence length="90" mass="10831">MFVAVICDIADAGHRDLVIDYLKRYGFKEIIENTFETTSISEKALLRLKRDIDKSTDFYDKIRFYQYPFENTMVISFLYEKKWKKSVIRT</sequence>
<evidence type="ECO:0000313" key="3">
    <source>
        <dbReference type="EMBL" id="MDC7227478.1"/>
    </source>
</evidence>
<dbReference type="GO" id="GO:0004519">
    <property type="term" value="F:endonuclease activity"/>
    <property type="evidence" value="ECO:0007669"/>
    <property type="project" value="UniProtKB-KW"/>
</dbReference>
<dbReference type="Pfam" id="PF09827">
    <property type="entry name" value="CRISPR_Cas2"/>
    <property type="match status" value="1"/>
</dbReference>
<reference evidence="3 4" key="1">
    <citation type="submission" date="2022-12" db="EMBL/GenBank/DDBJ databases">
        <title>Metagenome assembled genome from gulf of manar.</title>
        <authorList>
            <person name="Kohli P."/>
            <person name="Pk S."/>
            <person name="Venkata Ramana C."/>
            <person name="Sasikala C."/>
        </authorList>
    </citation>
    <scope>NUCLEOTIDE SEQUENCE [LARGE SCALE GENOMIC DNA]</scope>
    <source>
        <strain evidence="3">JB008</strain>
    </source>
</reference>
<keyword evidence="2" id="KW-0378">Hydrolase</keyword>
<dbReference type="Gene3D" id="3.30.70.240">
    <property type="match status" value="1"/>
</dbReference>
<accession>A0AAJ1MJH5</accession>
<protein>
    <submittedName>
        <fullName evidence="3">CRISPR-associated endonuclease Cas2</fullName>
    </submittedName>
</protein>
<name>A0AAJ1MJH5_9SPIO</name>
<dbReference type="AlphaFoldDB" id="A0AAJ1MJH5"/>
<dbReference type="EMBL" id="JAQQAL010000025">
    <property type="protein sequence ID" value="MDC7227478.1"/>
    <property type="molecule type" value="Genomic_DNA"/>
</dbReference>
<proteinExistence type="predicted"/>
<evidence type="ECO:0000256" key="1">
    <source>
        <dbReference type="ARBA" id="ARBA00022722"/>
    </source>
</evidence>
<keyword evidence="1" id="KW-0540">Nuclease</keyword>
<comment type="caution">
    <text evidence="3">The sequence shown here is derived from an EMBL/GenBank/DDBJ whole genome shotgun (WGS) entry which is preliminary data.</text>
</comment>
<dbReference type="GO" id="GO:0016787">
    <property type="term" value="F:hydrolase activity"/>
    <property type="evidence" value="ECO:0007669"/>
    <property type="project" value="UniProtKB-KW"/>
</dbReference>
<dbReference type="InterPro" id="IPR019199">
    <property type="entry name" value="Virulence_VapD/CRISPR_Cas2"/>
</dbReference>